<protein>
    <submittedName>
        <fullName evidence="3">EF hand</fullName>
    </submittedName>
</protein>
<dbReference type="Pfam" id="PF13202">
    <property type="entry name" value="EF-hand_5"/>
    <property type="match status" value="1"/>
</dbReference>
<name>A0A1G7MQM5_9RHOB</name>
<dbReference type="GO" id="GO:0005509">
    <property type="term" value="F:calcium ion binding"/>
    <property type="evidence" value="ECO:0007669"/>
    <property type="project" value="InterPro"/>
</dbReference>
<feature type="domain" description="EF-hand" evidence="2">
    <location>
        <begin position="41"/>
        <end position="76"/>
    </location>
</feature>
<feature type="chain" id="PRO_5010227017" evidence="1">
    <location>
        <begin position="21"/>
        <end position="79"/>
    </location>
</feature>
<proteinExistence type="predicted"/>
<dbReference type="RefSeq" id="WP_009570134.1">
    <property type="nucleotide sequence ID" value="NZ_CAXASY010000001.1"/>
</dbReference>
<feature type="signal peptide" evidence="1">
    <location>
        <begin position="1"/>
        <end position="20"/>
    </location>
</feature>
<organism evidence="3 4">
    <name type="scientific">Celeribacter baekdonensis</name>
    <dbReference type="NCBI Taxonomy" id="875171"/>
    <lineage>
        <taxon>Bacteria</taxon>
        <taxon>Pseudomonadati</taxon>
        <taxon>Pseudomonadota</taxon>
        <taxon>Alphaproteobacteria</taxon>
        <taxon>Rhodobacterales</taxon>
        <taxon>Roseobacteraceae</taxon>
        <taxon>Celeribacter</taxon>
    </lineage>
</organism>
<gene>
    <name evidence="3" type="ORF">SAMN04488117_10611</name>
</gene>
<dbReference type="EMBL" id="FNBL01000006">
    <property type="protein sequence ID" value="SDF64017.1"/>
    <property type="molecule type" value="Genomic_DNA"/>
</dbReference>
<reference evidence="3 4" key="1">
    <citation type="submission" date="2016-10" db="EMBL/GenBank/DDBJ databases">
        <authorList>
            <person name="de Groot N.N."/>
        </authorList>
    </citation>
    <scope>NUCLEOTIDE SEQUENCE [LARGE SCALE GENOMIC DNA]</scope>
    <source>
        <strain evidence="3 4">DSM 27375</strain>
    </source>
</reference>
<dbReference type="InterPro" id="IPR011992">
    <property type="entry name" value="EF-hand-dom_pair"/>
</dbReference>
<dbReference type="PROSITE" id="PS00018">
    <property type="entry name" value="EF_HAND_1"/>
    <property type="match status" value="1"/>
</dbReference>
<evidence type="ECO:0000256" key="1">
    <source>
        <dbReference type="SAM" id="SignalP"/>
    </source>
</evidence>
<dbReference type="PROSITE" id="PS50222">
    <property type="entry name" value="EF_HAND_2"/>
    <property type="match status" value="1"/>
</dbReference>
<keyword evidence="1" id="KW-0732">Signal</keyword>
<dbReference type="Gene3D" id="1.10.238.10">
    <property type="entry name" value="EF-hand"/>
    <property type="match status" value="1"/>
</dbReference>
<evidence type="ECO:0000259" key="2">
    <source>
        <dbReference type="PROSITE" id="PS50222"/>
    </source>
</evidence>
<dbReference type="AlphaFoldDB" id="A0A1G7MQM5"/>
<dbReference type="Proteomes" id="UP000182284">
    <property type="component" value="Unassembled WGS sequence"/>
</dbReference>
<dbReference type="OrthoDB" id="5470953at2"/>
<dbReference type="SUPFAM" id="SSF47473">
    <property type="entry name" value="EF-hand"/>
    <property type="match status" value="1"/>
</dbReference>
<evidence type="ECO:0000313" key="4">
    <source>
        <dbReference type="Proteomes" id="UP000182284"/>
    </source>
</evidence>
<dbReference type="InterPro" id="IPR002048">
    <property type="entry name" value="EF_hand_dom"/>
</dbReference>
<evidence type="ECO:0000313" key="3">
    <source>
        <dbReference type="EMBL" id="SDF64017.1"/>
    </source>
</evidence>
<sequence length="79" mass="8543">MTRIALTFGALTLLAAPAFAQMTLMDADENGTYSMEEMLMAYPDMTEDTFAAIDTDESGEVSIEELATAQTEGLLPPME</sequence>
<accession>A0A1G7MQM5</accession>
<dbReference type="InterPro" id="IPR018247">
    <property type="entry name" value="EF_Hand_1_Ca_BS"/>
</dbReference>